<name>A0A846XZC5_9NOCA</name>
<evidence type="ECO:0000313" key="2">
    <source>
        <dbReference type="Proteomes" id="UP000565711"/>
    </source>
</evidence>
<gene>
    <name evidence="1" type="ORF">HGA08_09265</name>
</gene>
<dbReference type="Proteomes" id="UP000565711">
    <property type="component" value="Unassembled WGS sequence"/>
</dbReference>
<proteinExistence type="predicted"/>
<sequence>MLYERTVLQELSELLEDFHKNLRTESENLQSCAANLAQSWEGNAGLEAFQTSKRKWDQEFGDVNNEADPNTTMGKISALSKAVQQAMNNASAADKVVSQGFGG</sequence>
<keyword evidence="2" id="KW-1185">Reference proteome</keyword>
<dbReference type="RefSeq" id="WP_067880953.1">
    <property type="nucleotide sequence ID" value="NZ_JAAXOP010000004.1"/>
</dbReference>
<comment type="caution">
    <text evidence="1">The sequence shown here is derived from an EMBL/GenBank/DDBJ whole genome shotgun (WGS) entry which is preliminary data.</text>
</comment>
<dbReference type="SUPFAM" id="SSF140453">
    <property type="entry name" value="EsxAB dimer-like"/>
    <property type="match status" value="1"/>
</dbReference>
<accession>A0A846XZC5</accession>
<evidence type="ECO:0000313" key="1">
    <source>
        <dbReference type="EMBL" id="NKY50398.1"/>
    </source>
</evidence>
<organism evidence="1 2">
    <name type="scientific">Nocardia vermiculata</name>
    <dbReference type="NCBI Taxonomy" id="257274"/>
    <lineage>
        <taxon>Bacteria</taxon>
        <taxon>Bacillati</taxon>
        <taxon>Actinomycetota</taxon>
        <taxon>Actinomycetes</taxon>
        <taxon>Mycobacteriales</taxon>
        <taxon>Nocardiaceae</taxon>
        <taxon>Nocardia</taxon>
    </lineage>
</organism>
<protein>
    <recommendedName>
        <fullName evidence="3">WXG100 family type VII secretion target</fullName>
    </recommendedName>
</protein>
<dbReference type="EMBL" id="JAAXOP010000004">
    <property type="protein sequence ID" value="NKY50398.1"/>
    <property type="molecule type" value="Genomic_DNA"/>
</dbReference>
<reference evidence="1 2" key="1">
    <citation type="submission" date="2020-04" db="EMBL/GenBank/DDBJ databases">
        <title>MicrobeNet Type strains.</title>
        <authorList>
            <person name="Nicholson A.C."/>
        </authorList>
    </citation>
    <scope>NUCLEOTIDE SEQUENCE [LARGE SCALE GENOMIC DNA]</scope>
    <source>
        <strain evidence="1 2">JCM 12354</strain>
    </source>
</reference>
<dbReference type="Gene3D" id="1.10.287.1060">
    <property type="entry name" value="ESAT-6-like"/>
    <property type="match status" value="1"/>
</dbReference>
<dbReference type="AlphaFoldDB" id="A0A846XZC5"/>
<dbReference type="InterPro" id="IPR036689">
    <property type="entry name" value="ESAT-6-like_sf"/>
</dbReference>
<evidence type="ECO:0008006" key="3">
    <source>
        <dbReference type="Google" id="ProtNLM"/>
    </source>
</evidence>